<dbReference type="CDD" id="cd00158">
    <property type="entry name" value="RHOD"/>
    <property type="match status" value="1"/>
</dbReference>
<dbReference type="GO" id="GO:0004792">
    <property type="term" value="F:thiosulfate-cyanide sulfurtransferase activity"/>
    <property type="evidence" value="ECO:0007669"/>
    <property type="project" value="InterPro"/>
</dbReference>
<dbReference type="SUPFAM" id="SSF52821">
    <property type="entry name" value="Rhodanese/Cell cycle control phosphatase"/>
    <property type="match status" value="2"/>
</dbReference>
<dbReference type="RefSeq" id="WP_092536429.1">
    <property type="nucleotide sequence ID" value="NZ_FOWW01000013.1"/>
</dbReference>
<dbReference type="OrthoDB" id="3196337at2"/>
<dbReference type="Pfam" id="PF00753">
    <property type="entry name" value="Lactamase_B"/>
    <property type="match status" value="1"/>
</dbReference>
<dbReference type="PANTHER" id="PTHR43084:SF1">
    <property type="entry name" value="PERSULFIDE DIOXYGENASE ETHE1, MITOCHONDRIAL"/>
    <property type="match status" value="1"/>
</dbReference>
<evidence type="ECO:0000313" key="3">
    <source>
        <dbReference type="EMBL" id="SFQ69326.1"/>
    </source>
</evidence>
<dbReference type="GO" id="GO:0006749">
    <property type="term" value="P:glutathione metabolic process"/>
    <property type="evidence" value="ECO:0007669"/>
    <property type="project" value="InterPro"/>
</dbReference>
<feature type="domain" description="Rhodanese" evidence="2">
    <location>
        <begin position="264"/>
        <end position="355"/>
    </location>
</feature>
<dbReference type="SMART" id="SM00450">
    <property type="entry name" value="RHOD"/>
    <property type="match status" value="2"/>
</dbReference>
<dbReference type="InterPro" id="IPR001307">
    <property type="entry name" value="Thiosulphate_STrfase_CS"/>
</dbReference>
<dbReference type="InterPro" id="IPR051682">
    <property type="entry name" value="Mito_Persulfide_Diox"/>
</dbReference>
<dbReference type="STRING" id="587909.SAMN05421810_11343"/>
<protein>
    <submittedName>
        <fullName evidence="3">3-mercaptopyruvate sulfurtransferase SseA, contains two rhodanese domains</fullName>
    </submittedName>
</protein>
<dbReference type="InterPro" id="IPR001763">
    <property type="entry name" value="Rhodanese-like_dom"/>
</dbReference>
<keyword evidence="1" id="KW-0479">Metal-binding</keyword>
<name>A0A1I6AKV7_9PSEU</name>
<dbReference type="CDD" id="cd07724">
    <property type="entry name" value="POD-like_MBL-fold"/>
    <property type="match status" value="1"/>
</dbReference>
<dbReference type="Proteomes" id="UP000198727">
    <property type="component" value="Unassembled WGS sequence"/>
</dbReference>
<proteinExistence type="predicted"/>
<dbReference type="InterPro" id="IPR001279">
    <property type="entry name" value="Metallo-B-lactamas"/>
</dbReference>
<feature type="domain" description="Rhodanese" evidence="2">
    <location>
        <begin position="363"/>
        <end position="450"/>
    </location>
</feature>
<sequence>MGGVDLIPLVDEGLGNAAYLVDLGDGRALVVDVSLDLRGAWRAARGHGLTLAFAADTHLHADFVSGARQLAATEGARVLASAEGHREFAHTGLRDGDEVDLGGLRLRALATPGHTDEHLSFLLLDGSTPLGVFTGGSLLVGAAARTDLVAPERTEELARRQYASLRRLTTLPDDVAVWPTHGAGSFCTAPPDTRRTSTIGREKETNPLLRLDDEDAFVAALVGSLGSFPPYFHRLPEVNRRGPAVLGGAPELSTMDPAAVRALLAEGAWLVDVRPVAEFAAGHVPGAVSIPLRPAFASWLGWLVPPDVPVVIVRGADQDPAEIAWAAAKIAYTTLVGELAGGLPAWRAAGGATSSTALVGPERVGRAPVLDIRQAAEYAAGHVPGARHLELGELPARTGELPREPVVVMCGHGERAMGAASVLERAGHRNVAVLAGGPADWVRATGRSLEVGG</sequence>
<dbReference type="GO" id="GO:0046872">
    <property type="term" value="F:metal ion binding"/>
    <property type="evidence" value="ECO:0007669"/>
    <property type="project" value="UniProtKB-KW"/>
</dbReference>
<dbReference type="AlphaFoldDB" id="A0A1I6AKV7"/>
<dbReference type="SUPFAM" id="SSF56281">
    <property type="entry name" value="Metallo-hydrolase/oxidoreductase"/>
    <property type="match status" value="1"/>
</dbReference>
<evidence type="ECO:0000259" key="2">
    <source>
        <dbReference type="PROSITE" id="PS50206"/>
    </source>
</evidence>
<dbReference type="Gene3D" id="3.60.15.10">
    <property type="entry name" value="Ribonuclease Z/Hydroxyacylglutathione hydrolase-like"/>
    <property type="match status" value="1"/>
</dbReference>
<organism evidence="3 4">
    <name type="scientific">Amycolatopsis arida</name>
    <dbReference type="NCBI Taxonomy" id="587909"/>
    <lineage>
        <taxon>Bacteria</taxon>
        <taxon>Bacillati</taxon>
        <taxon>Actinomycetota</taxon>
        <taxon>Actinomycetes</taxon>
        <taxon>Pseudonocardiales</taxon>
        <taxon>Pseudonocardiaceae</taxon>
        <taxon>Amycolatopsis</taxon>
    </lineage>
</organism>
<dbReference type="PROSITE" id="PS00380">
    <property type="entry name" value="RHODANESE_1"/>
    <property type="match status" value="2"/>
</dbReference>
<dbReference type="InterPro" id="IPR036873">
    <property type="entry name" value="Rhodanese-like_dom_sf"/>
</dbReference>
<dbReference type="InterPro" id="IPR036866">
    <property type="entry name" value="RibonucZ/Hydroxyglut_hydro"/>
</dbReference>
<evidence type="ECO:0000313" key="4">
    <source>
        <dbReference type="Proteomes" id="UP000198727"/>
    </source>
</evidence>
<dbReference type="GO" id="GO:0050313">
    <property type="term" value="F:sulfur dioxygenase activity"/>
    <property type="evidence" value="ECO:0007669"/>
    <property type="project" value="InterPro"/>
</dbReference>
<keyword evidence="4" id="KW-1185">Reference proteome</keyword>
<reference evidence="4" key="1">
    <citation type="submission" date="2016-10" db="EMBL/GenBank/DDBJ databases">
        <authorList>
            <person name="Varghese N."/>
            <person name="Submissions S."/>
        </authorList>
    </citation>
    <scope>NUCLEOTIDE SEQUENCE [LARGE SCALE GENOMIC DNA]</scope>
    <source>
        <strain evidence="4">CGMCC 4.5579</strain>
    </source>
</reference>
<dbReference type="GO" id="GO:0070813">
    <property type="term" value="P:hydrogen sulfide metabolic process"/>
    <property type="evidence" value="ECO:0007669"/>
    <property type="project" value="TreeGrafter"/>
</dbReference>
<dbReference type="Gene3D" id="3.40.250.10">
    <property type="entry name" value="Rhodanese-like domain"/>
    <property type="match status" value="2"/>
</dbReference>
<dbReference type="Pfam" id="PF00581">
    <property type="entry name" value="Rhodanese"/>
    <property type="match status" value="2"/>
</dbReference>
<dbReference type="InterPro" id="IPR044528">
    <property type="entry name" value="POD-like_MBL-fold"/>
</dbReference>
<keyword evidence="3" id="KW-0808">Transferase</keyword>
<accession>A0A1I6AKV7</accession>
<evidence type="ECO:0000256" key="1">
    <source>
        <dbReference type="ARBA" id="ARBA00022723"/>
    </source>
</evidence>
<dbReference type="PROSITE" id="PS50206">
    <property type="entry name" value="RHODANESE_3"/>
    <property type="match status" value="2"/>
</dbReference>
<dbReference type="SMART" id="SM00849">
    <property type="entry name" value="Lactamase_B"/>
    <property type="match status" value="1"/>
</dbReference>
<dbReference type="PANTHER" id="PTHR43084">
    <property type="entry name" value="PERSULFIDE DIOXYGENASE ETHE1"/>
    <property type="match status" value="1"/>
</dbReference>
<gene>
    <name evidence="3" type="ORF">SAMN05421810_11343</name>
</gene>
<keyword evidence="3" id="KW-0670">Pyruvate</keyword>
<dbReference type="EMBL" id="FOWW01000013">
    <property type="protein sequence ID" value="SFQ69326.1"/>
    <property type="molecule type" value="Genomic_DNA"/>
</dbReference>